<protein>
    <submittedName>
        <fullName evidence="1">Uncharacterized protein</fullName>
    </submittedName>
</protein>
<organism evidence="1 2">
    <name type="scientific">Aquella oligotrophica</name>
    <dbReference type="NCBI Taxonomy" id="2067065"/>
    <lineage>
        <taxon>Bacteria</taxon>
        <taxon>Pseudomonadati</taxon>
        <taxon>Pseudomonadota</taxon>
        <taxon>Betaproteobacteria</taxon>
        <taxon>Neisseriales</taxon>
        <taxon>Neisseriaceae</taxon>
        <taxon>Aquella</taxon>
    </lineage>
</organism>
<dbReference type="InterPro" id="IPR036388">
    <property type="entry name" value="WH-like_DNA-bd_sf"/>
</dbReference>
<dbReference type="Proteomes" id="UP000236655">
    <property type="component" value="Chromosome"/>
</dbReference>
<dbReference type="RefSeq" id="WP_102951748.1">
    <property type="nucleotide sequence ID" value="NZ_CP024847.1"/>
</dbReference>
<evidence type="ECO:0000313" key="1">
    <source>
        <dbReference type="EMBL" id="AUR52455.1"/>
    </source>
</evidence>
<sequence length="246" mass="28813">MLIHEDYDLPQNNDFLSDEEYLLNQLWLLKHIFYNEIAAVVNTRLEYLGISNQFSEIFNCGSEILGRRFSIYNNSNLALKIEESECKIIQEKVFHESVYQIKQGNEIRLYYIRKRPIINPGTNNCVGIFISAALLNLAQHSNIIHRVMSGRQDKVDVVFKEELSEEQHQIIACLLMGFHQRKEIAYILQNLTSKEYSDRQIKYFLTKLYQKYNCSSITELIELIINSSENDLRLPALNIPEMVNNI</sequence>
<keyword evidence="2" id="KW-1185">Reference proteome</keyword>
<dbReference type="EMBL" id="CP024847">
    <property type="protein sequence ID" value="AUR52455.1"/>
    <property type="molecule type" value="Genomic_DNA"/>
</dbReference>
<gene>
    <name evidence="1" type="ORF">CUN60_09150</name>
</gene>
<name>A0A2I7N896_9NEIS</name>
<dbReference type="KEGG" id="nba:CUN60_09150"/>
<reference evidence="2" key="1">
    <citation type="submission" date="2017-11" db="EMBL/GenBank/DDBJ databases">
        <authorList>
            <person name="Chan K.G."/>
            <person name="Lee L.S."/>
        </authorList>
    </citation>
    <scope>NUCLEOTIDE SEQUENCE [LARGE SCALE GENOMIC DNA]</scope>
    <source>
        <strain evidence="2">DSM 100970</strain>
    </source>
</reference>
<dbReference type="Gene3D" id="1.10.10.10">
    <property type="entry name" value="Winged helix-like DNA-binding domain superfamily/Winged helix DNA-binding domain"/>
    <property type="match status" value="1"/>
</dbReference>
<dbReference type="AlphaFoldDB" id="A0A2I7N896"/>
<evidence type="ECO:0000313" key="2">
    <source>
        <dbReference type="Proteomes" id="UP000236655"/>
    </source>
</evidence>
<proteinExistence type="predicted"/>
<accession>A0A2I7N896</accession>